<gene>
    <name evidence="5" type="primary">LOC121402040</name>
</gene>
<name>A0A8J1MPN1_XENLA</name>
<dbReference type="CDD" id="cd00063">
    <property type="entry name" value="FN3"/>
    <property type="match status" value="2"/>
</dbReference>
<dbReference type="PANTHER" id="PTHR46003">
    <property type="entry name" value="HOST CELL FACTOR"/>
    <property type="match status" value="1"/>
</dbReference>
<dbReference type="GO" id="GO:0003713">
    <property type="term" value="F:transcription coactivator activity"/>
    <property type="evidence" value="ECO:0000318"/>
    <property type="project" value="GO_Central"/>
</dbReference>
<evidence type="ECO:0000259" key="3">
    <source>
        <dbReference type="PROSITE" id="PS50853"/>
    </source>
</evidence>
<dbReference type="InterPro" id="IPR013783">
    <property type="entry name" value="Ig-like_fold"/>
</dbReference>
<dbReference type="SUPFAM" id="SSF49265">
    <property type="entry name" value="Fibronectin type III"/>
    <property type="match status" value="1"/>
</dbReference>
<dbReference type="OrthoDB" id="10001928at2759"/>
<feature type="domain" description="Fibronectin type-III" evidence="3">
    <location>
        <begin position="159"/>
        <end position="256"/>
    </location>
</feature>
<evidence type="ECO:0000256" key="1">
    <source>
        <dbReference type="ARBA" id="ARBA00022441"/>
    </source>
</evidence>
<protein>
    <submittedName>
        <fullName evidence="5">Host cell factor 2-like</fullName>
    </submittedName>
</protein>
<keyword evidence="1" id="KW-0880">Kelch repeat</keyword>
<reference evidence="4" key="1">
    <citation type="submission" date="2024-06" db="UniProtKB">
        <authorList>
            <consortium name="RefSeq"/>
        </authorList>
    </citation>
    <scope>NUCLEOTIDE SEQUENCE [LARGE SCALE GENOMIC DNA]</scope>
    <source>
        <strain evidence="4">J_2021</strain>
    </source>
</reference>
<dbReference type="GO" id="GO:0006338">
    <property type="term" value="P:chromatin remodeling"/>
    <property type="evidence" value="ECO:0000318"/>
    <property type="project" value="GO_Central"/>
</dbReference>
<accession>A0A8J1MPN1</accession>
<sequence length="397" mass="43322">MYVFGGWVPQRQCDDSLLSKDTLPPPSQVQLIQATTNSFHLKWDELPTVEGYILQLNPESPASLVAGTPAPISEISSLNQGNSHSGVYSTTLPLFQTGLLGSGEGADCQVSPQQAVNCILSSGLQDDMCEQNSQVFCLIRSGRLQILPPNLLQERSVVQTENPSLSSRTELNGKQQTQFKPKSAVKTPLQYMPCIDSCTSQVKSTLPHPNNGDPDYTLLKKHDLLPGSVYRFRVAAINGCGVGPFSKVTEFKTCIPGYPGAPSSVKITKNVECIHISWDIPSSPTGNILEYSAYLAIRTSQLSETLNQLVFMKIYCGQRTSCIVTAAQLTNAHVDCSSRPAVVFRISAKNEKGYGPATQVRWLQDSSKNKKETKAAEKQCVPPSQSRENVMLKLESP</sequence>
<dbReference type="KEGG" id="xla:121402040"/>
<dbReference type="RefSeq" id="XP_041443702.1">
    <property type="nucleotide sequence ID" value="XM_041587768.1"/>
</dbReference>
<dbReference type="Gene3D" id="2.60.40.10">
    <property type="entry name" value="Immunoglobulins"/>
    <property type="match status" value="2"/>
</dbReference>
<feature type="region of interest" description="Disordered" evidence="2">
    <location>
        <begin position="359"/>
        <end position="397"/>
    </location>
</feature>
<evidence type="ECO:0000256" key="2">
    <source>
        <dbReference type="SAM" id="MobiDB-lite"/>
    </source>
</evidence>
<dbReference type="Gene3D" id="6.10.250.2590">
    <property type="match status" value="1"/>
</dbReference>
<dbReference type="InterPro" id="IPR003961">
    <property type="entry name" value="FN3_dom"/>
</dbReference>
<dbReference type="CTD" id="121402040"/>
<evidence type="ECO:0000313" key="5">
    <source>
        <dbReference type="RefSeq" id="XP_041443702.1"/>
    </source>
</evidence>
<dbReference type="InterPro" id="IPR043536">
    <property type="entry name" value="HCF1/2"/>
</dbReference>
<dbReference type="PROSITE" id="PS50853">
    <property type="entry name" value="FN3"/>
    <property type="match status" value="1"/>
</dbReference>
<dbReference type="PANTHER" id="PTHR46003:SF2">
    <property type="entry name" value="HOST CELL FACTOR 2"/>
    <property type="match status" value="1"/>
</dbReference>
<keyword evidence="4" id="KW-1185">Reference proteome</keyword>
<dbReference type="SMART" id="SM00060">
    <property type="entry name" value="FN3"/>
    <property type="match status" value="2"/>
</dbReference>
<dbReference type="GeneID" id="121402040"/>
<reference evidence="5" key="2">
    <citation type="submission" date="2025-08" db="UniProtKB">
        <authorList>
            <consortium name="RefSeq"/>
        </authorList>
    </citation>
    <scope>IDENTIFICATION</scope>
    <source>
        <strain evidence="5">J_2021</strain>
        <tissue evidence="5">Erythrocytes</tissue>
    </source>
</reference>
<dbReference type="InterPro" id="IPR036116">
    <property type="entry name" value="FN3_sf"/>
</dbReference>
<dbReference type="GO" id="GO:0035097">
    <property type="term" value="C:histone methyltransferase complex"/>
    <property type="evidence" value="ECO:0000318"/>
    <property type="project" value="GO_Central"/>
</dbReference>
<organism evidence="4 5">
    <name type="scientific">Xenopus laevis</name>
    <name type="common">African clawed frog</name>
    <dbReference type="NCBI Taxonomy" id="8355"/>
    <lineage>
        <taxon>Eukaryota</taxon>
        <taxon>Metazoa</taxon>
        <taxon>Chordata</taxon>
        <taxon>Craniata</taxon>
        <taxon>Vertebrata</taxon>
        <taxon>Euteleostomi</taxon>
        <taxon>Amphibia</taxon>
        <taxon>Batrachia</taxon>
        <taxon>Anura</taxon>
        <taxon>Pipoidea</taxon>
        <taxon>Pipidae</taxon>
        <taxon>Xenopodinae</taxon>
        <taxon>Xenopus</taxon>
        <taxon>Xenopus</taxon>
    </lineage>
</organism>
<proteinExistence type="predicted"/>
<feature type="compositionally biased region" description="Basic and acidic residues" evidence="2">
    <location>
        <begin position="367"/>
        <end position="377"/>
    </location>
</feature>
<dbReference type="AlphaFoldDB" id="A0A8J1MPN1"/>
<dbReference type="GO" id="GO:0006355">
    <property type="term" value="P:regulation of DNA-templated transcription"/>
    <property type="evidence" value="ECO:0000318"/>
    <property type="project" value="GO_Central"/>
</dbReference>
<dbReference type="Proteomes" id="UP000186698">
    <property type="component" value="Chromosome 3S"/>
</dbReference>
<evidence type="ECO:0000313" key="4">
    <source>
        <dbReference type="Proteomes" id="UP000186698"/>
    </source>
</evidence>